<accession>A0A3S1AHU1</accession>
<reference evidence="1" key="2">
    <citation type="journal article" date="2019" name="Genome Biol. Evol.">
        <title>Day and night: Metabolic profiles and evolutionary relationships of six axenic non-marine cyanobacteria.</title>
        <authorList>
            <person name="Will S.E."/>
            <person name="Henke P."/>
            <person name="Boedeker C."/>
            <person name="Huang S."/>
            <person name="Brinkmann H."/>
            <person name="Rohde M."/>
            <person name="Jarek M."/>
            <person name="Friedl T."/>
            <person name="Seufert S."/>
            <person name="Schumacher M."/>
            <person name="Overmann J."/>
            <person name="Neumann-Schaal M."/>
            <person name="Petersen J."/>
        </authorList>
    </citation>
    <scope>NUCLEOTIDE SEQUENCE [LARGE SCALE GENOMIC DNA]</scope>
    <source>
        <strain evidence="1">PCC 7102</strain>
    </source>
</reference>
<dbReference type="Proteomes" id="UP000271624">
    <property type="component" value="Unassembled WGS sequence"/>
</dbReference>
<protein>
    <recommendedName>
        <fullName evidence="3">KTSC domain-containing protein</fullName>
    </recommendedName>
</protein>
<name>A0A3S1AHU1_9CYAN</name>
<gene>
    <name evidence="1" type="ORF">DSM106972_098750</name>
</gene>
<evidence type="ECO:0000313" key="2">
    <source>
        <dbReference type="Proteomes" id="UP000271624"/>
    </source>
</evidence>
<dbReference type="OrthoDB" id="517209at2"/>
<organism evidence="1 2">
    <name type="scientific">Dulcicalothrix desertica PCC 7102</name>
    <dbReference type="NCBI Taxonomy" id="232991"/>
    <lineage>
        <taxon>Bacteria</taxon>
        <taxon>Bacillati</taxon>
        <taxon>Cyanobacteriota</taxon>
        <taxon>Cyanophyceae</taxon>
        <taxon>Nostocales</taxon>
        <taxon>Calotrichaceae</taxon>
        <taxon>Dulcicalothrix</taxon>
    </lineage>
</organism>
<evidence type="ECO:0000313" key="1">
    <source>
        <dbReference type="EMBL" id="RUS92542.1"/>
    </source>
</evidence>
<dbReference type="RefSeq" id="WP_127087761.1">
    <property type="nucleotide sequence ID" value="NZ_RSCL01000074.1"/>
</dbReference>
<comment type="caution">
    <text evidence="1">The sequence shown here is derived from an EMBL/GenBank/DDBJ whole genome shotgun (WGS) entry which is preliminary data.</text>
</comment>
<sequence>MKKKVKKVPAYTCDYPVYDYEDNSVYIVIYYNGKKVKFIKKEDAPSLIKALESGESLEDIDFHIRTYF</sequence>
<dbReference type="EMBL" id="RSCL01000074">
    <property type="protein sequence ID" value="RUS92542.1"/>
    <property type="molecule type" value="Genomic_DNA"/>
</dbReference>
<reference evidence="1" key="1">
    <citation type="submission" date="2018-12" db="EMBL/GenBank/DDBJ databases">
        <authorList>
            <person name="Will S."/>
            <person name="Neumann-Schaal M."/>
            <person name="Henke P."/>
        </authorList>
    </citation>
    <scope>NUCLEOTIDE SEQUENCE</scope>
    <source>
        <strain evidence="1">PCC 7102</strain>
    </source>
</reference>
<keyword evidence="2" id="KW-1185">Reference proteome</keyword>
<dbReference type="AlphaFoldDB" id="A0A3S1AHU1"/>
<proteinExistence type="predicted"/>
<evidence type="ECO:0008006" key="3">
    <source>
        <dbReference type="Google" id="ProtNLM"/>
    </source>
</evidence>